<dbReference type="Proteomes" id="UP001281410">
    <property type="component" value="Unassembled WGS sequence"/>
</dbReference>
<protein>
    <recommendedName>
        <fullName evidence="1">DUF4220 domain-containing protein</fullName>
    </recommendedName>
</protein>
<sequence length="118" mass="13843">MENGRGFLDLQPARNIENPMYYYRDSRLHIPDQIKSDEDTLLFAKHLVFISSHAFLDDTMVQSVSTCSFKMLRAMLPEYALKVIEIELGLMYDLLFTKAPLLYSRWGLVLWLITFFLT</sequence>
<name>A0AAE0ALU2_9ROSI</name>
<evidence type="ECO:0000313" key="2">
    <source>
        <dbReference type="EMBL" id="KAK3220396.1"/>
    </source>
</evidence>
<accession>A0AAE0ALU2</accession>
<organism evidence="2 3">
    <name type="scientific">Dipteronia sinensis</name>
    <dbReference type="NCBI Taxonomy" id="43782"/>
    <lineage>
        <taxon>Eukaryota</taxon>
        <taxon>Viridiplantae</taxon>
        <taxon>Streptophyta</taxon>
        <taxon>Embryophyta</taxon>
        <taxon>Tracheophyta</taxon>
        <taxon>Spermatophyta</taxon>
        <taxon>Magnoliopsida</taxon>
        <taxon>eudicotyledons</taxon>
        <taxon>Gunneridae</taxon>
        <taxon>Pentapetalae</taxon>
        <taxon>rosids</taxon>
        <taxon>malvids</taxon>
        <taxon>Sapindales</taxon>
        <taxon>Sapindaceae</taxon>
        <taxon>Hippocastanoideae</taxon>
        <taxon>Acereae</taxon>
        <taxon>Dipteronia</taxon>
    </lineage>
</organism>
<evidence type="ECO:0000259" key="1">
    <source>
        <dbReference type="Pfam" id="PF13968"/>
    </source>
</evidence>
<dbReference type="Pfam" id="PF13968">
    <property type="entry name" value="DUF4220"/>
    <property type="match status" value="1"/>
</dbReference>
<evidence type="ECO:0000313" key="3">
    <source>
        <dbReference type="Proteomes" id="UP001281410"/>
    </source>
</evidence>
<feature type="domain" description="DUF4220" evidence="1">
    <location>
        <begin position="35"/>
        <end position="118"/>
    </location>
</feature>
<dbReference type="EMBL" id="JANJYJ010000004">
    <property type="protein sequence ID" value="KAK3220396.1"/>
    <property type="molecule type" value="Genomic_DNA"/>
</dbReference>
<comment type="caution">
    <text evidence="2">The sequence shown here is derived from an EMBL/GenBank/DDBJ whole genome shotgun (WGS) entry which is preliminary data.</text>
</comment>
<dbReference type="InterPro" id="IPR025315">
    <property type="entry name" value="DUF4220"/>
</dbReference>
<gene>
    <name evidence="2" type="ORF">Dsin_014366</name>
</gene>
<keyword evidence="3" id="KW-1185">Reference proteome</keyword>
<reference evidence="2" key="1">
    <citation type="journal article" date="2023" name="Plant J.">
        <title>Genome sequences and population genomics provide insights into the demographic history, inbreeding, and mutation load of two 'living fossil' tree species of Dipteronia.</title>
        <authorList>
            <person name="Feng Y."/>
            <person name="Comes H.P."/>
            <person name="Chen J."/>
            <person name="Zhu S."/>
            <person name="Lu R."/>
            <person name="Zhang X."/>
            <person name="Li P."/>
            <person name="Qiu J."/>
            <person name="Olsen K.M."/>
            <person name="Qiu Y."/>
        </authorList>
    </citation>
    <scope>NUCLEOTIDE SEQUENCE</scope>
    <source>
        <strain evidence="2">NBL</strain>
    </source>
</reference>
<proteinExistence type="predicted"/>
<dbReference type="AlphaFoldDB" id="A0AAE0ALU2"/>